<dbReference type="Pfam" id="PF00456">
    <property type="entry name" value="Transketolase_N"/>
    <property type="match status" value="1"/>
</dbReference>
<dbReference type="Proteomes" id="UP000014155">
    <property type="component" value="Unassembled WGS sequence"/>
</dbReference>
<dbReference type="GO" id="GO:0005737">
    <property type="term" value="C:cytoplasm"/>
    <property type="evidence" value="ECO:0007669"/>
    <property type="project" value="UniProtKB-ARBA"/>
</dbReference>
<dbReference type="PANTHER" id="PTHR43825">
    <property type="entry name" value="PYRUVATE DEHYDROGENASE E1 COMPONENT"/>
    <property type="match status" value="1"/>
</dbReference>
<dbReference type="Pfam" id="PF02779">
    <property type="entry name" value="Transket_pyr"/>
    <property type="match status" value="1"/>
</dbReference>
<comment type="cofactor">
    <cofactor evidence="2">
        <name>Mg(2+)</name>
        <dbReference type="ChEBI" id="CHEBI:18420"/>
    </cofactor>
</comment>
<evidence type="ECO:0000256" key="2">
    <source>
        <dbReference type="ARBA" id="ARBA00001946"/>
    </source>
</evidence>
<dbReference type="RefSeq" id="WP_004628488.1">
    <property type="nucleotide sequence ID" value="NZ_AORV01000054.1"/>
</dbReference>
<organism evidence="6 7">
    <name type="scientific">Ruminiclostridium cellobioparum subsp. termitidis CT1112</name>
    <dbReference type="NCBI Taxonomy" id="1195236"/>
    <lineage>
        <taxon>Bacteria</taxon>
        <taxon>Bacillati</taxon>
        <taxon>Bacillota</taxon>
        <taxon>Clostridia</taxon>
        <taxon>Eubacteriales</taxon>
        <taxon>Oscillospiraceae</taxon>
        <taxon>Ruminiclostridium</taxon>
    </lineage>
</organism>
<dbReference type="AlphaFoldDB" id="S0FGG0"/>
<dbReference type="SUPFAM" id="SSF52922">
    <property type="entry name" value="TK C-terminal domain-like"/>
    <property type="match status" value="1"/>
</dbReference>
<accession>S0FGG0</accession>
<proteinExistence type="inferred from homology"/>
<reference evidence="6 7" key="1">
    <citation type="journal article" date="2013" name="Genome Announc.">
        <title>Draft Genome Sequence of the Cellulolytic, Mesophilic, Anaerobic Bacterium Clostridium termitidis Strain CT1112 (DSM 5398).</title>
        <authorList>
            <person name="Lal S."/>
            <person name="Ramachandran U."/>
            <person name="Zhang X."/>
            <person name="Munir R."/>
            <person name="Sparling R."/>
            <person name="Levin D.B."/>
        </authorList>
    </citation>
    <scope>NUCLEOTIDE SEQUENCE [LARGE SCALE GENOMIC DNA]</scope>
    <source>
        <strain evidence="6 7">CT1112</strain>
    </source>
</reference>
<comment type="cofactor">
    <cofactor evidence="3">
        <name>thiamine diphosphate</name>
        <dbReference type="ChEBI" id="CHEBI:58937"/>
    </cofactor>
</comment>
<dbReference type="InterPro" id="IPR033248">
    <property type="entry name" value="Transketolase_C"/>
</dbReference>
<dbReference type="eggNOG" id="COG0021">
    <property type="taxonomic scope" value="Bacteria"/>
</dbReference>
<dbReference type="PANTHER" id="PTHR43825:SF1">
    <property type="entry name" value="TRANSKETOLASE-LIKE PYRIMIDINE-BINDING DOMAIN-CONTAINING PROTEIN"/>
    <property type="match status" value="1"/>
</dbReference>
<dbReference type="EMBL" id="AORV01000054">
    <property type="protein sequence ID" value="EMS70520.1"/>
    <property type="molecule type" value="Genomic_DNA"/>
</dbReference>
<protein>
    <submittedName>
        <fullName evidence="6">Transketolase, N-terminal subunit</fullName>
    </submittedName>
</protein>
<dbReference type="InterPro" id="IPR009014">
    <property type="entry name" value="Transketo_C/PFOR_II"/>
</dbReference>
<gene>
    <name evidence="6" type="ORF">CTER_3783</name>
</gene>
<dbReference type="STRING" id="1195236.CTER_3783"/>
<feature type="domain" description="Transketolase-like pyrimidine-binding" evidence="5">
    <location>
        <begin position="367"/>
        <end position="548"/>
    </location>
</feature>
<dbReference type="SUPFAM" id="SSF52518">
    <property type="entry name" value="Thiamin diphosphate-binding fold (THDP-binding)"/>
    <property type="match status" value="2"/>
</dbReference>
<comment type="cofactor">
    <cofactor evidence="1">
        <name>Mn(2+)</name>
        <dbReference type="ChEBI" id="CHEBI:29035"/>
    </cofactor>
</comment>
<sequence length="695" mass="76141">MSRQNTEYILQKGKELLLEYKDSILRMSVLQQAADAVDNGVHIGGVFSAVIPLATLYYGGFIQLDIENPTAEDQDAFVLSKGHSVAAITTIYADKGYFPKDLLKNTRSIESIINGHPGPLMPGVHISTGPLGQGLSAAAGFALIRREAPKRDVYCMSGDGELQEGSIWEAVMYAGETGLENLCLIVDRNYGQLDCTNRLILGLGDLKAKFEAFGWRVFEIDGRSYSQAYEAFDTFKNKVRDGRPTVIISNTTKGFGGFSNLTDSHKTNFSGKVFELEMEYQKKRLANRAQELARFLSGLEGQEEAAVKELEAFAAGMNLSVVPGAPDKSFKVIATEAKAKTCKAAPRNKKLQYPRDMLPVLDKTKEYAASSIVTDVMKVFAQDEKVVSIDSDLSSTSGLFDGISAVDKTRAVNVGIAEVNMMCMGEAYAAAGYNAWVSTFCPFFEWRALRRIAIGYQERLEAIESKAGWLSDGHRLDLTFLATAPNLETQTNGATHMGNDDITVFSGIAHLKIIDTSCPQQLMSIMEWIAEGNKGLVYLRIMRAKSKVLYSSDYTFEFGKGYYLSRYEGSKIAVITSGRGAHEALAAAEILKGEGVEVDIIDMPSADEAMFVELAGSGKSLLFAEQNNGYLYSEFQKTMFKNKVNPDLNKIFSINALDESGKARFIHSGTYKQLAEHLGLSAKQLVGAVKKIITG</sequence>
<evidence type="ECO:0000256" key="4">
    <source>
        <dbReference type="ARBA" id="ARBA00007131"/>
    </source>
</evidence>
<dbReference type="PATRIC" id="fig|1195236.3.peg.3998"/>
<dbReference type="InterPro" id="IPR005475">
    <property type="entry name" value="Transketolase-like_Pyr-bd"/>
</dbReference>
<dbReference type="Gene3D" id="3.40.50.920">
    <property type="match status" value="1"/>
</dbReference>
<evidence type="ECO:0000313" key="7">
    <source>
        <dbReference type="Proteomes" id="UP000014155"/>
    </source>
</evidence>
<dbReference type="Gene3D" id="3.40.50.970">
    <property type="match status" value="2"/>
</dbReference>
<comment type="similarity">
    <text evidence="4">Belongs to the transketolase family.</text>
</comment>
<dbReference type="InterPro" id="IPR051157">
    <property type="entry name" value="PDH/Transketolase"/>
</dbReference>
<keyword evidence="7" id="KW-1185">Reference proteome</keyword>
<evidence type="ECO:0000256" key="3">
    <source>
        <dbReference type="ARBA" id="ARBA00001964"/>
    </source>
</evidence>
<dbReference type="SMART" id="SM00861">
    <property type="entry name" value="Transket_pyr"/>
    <property type="match status" value="1"/>
</dbReference>
<evidence type="ECO:0000256" key="1">
    <source>
        <dbReference type="ARBA" id="ARBA00001936"/>
    </source>
</evidence>
<dbReference type="InterPro" id="IPR029061">
    <property type="entry name" value="THDP-binding"/>
</dbReference>
<dbReference type="Pfam" id="PF02780">
    <property type="entry name" value="Transketolase_C"/>
    <property type="match status" value="1"/>
</dbReference>
<comment type="caution">
    <text evidence="6">The sequence shown here is derived from an EMBL/GenBank/DDBJ whole genome shotgun (WGS) entry which is preliminary data.</text>
</comment>
<dbReference type="InterPro" id="IPR005474">
    <property type="entry name" value="Transketolase_N"/>
</dbReference>
<evidence type="ECO:0000313" key="6">
    <source>
        <dbReference type="EMBL" id="EMS70520.1"/>
    </source>
</evidence>
<name>S0FGG0_RUMCE</name>
<evidence type="ECO:0000259" key="5">
    <source>
        <dbReference type="SMART" id="SM00861"/>
    </source>
</evidence>